<sequence>MTARDDGLTYELSDDGAGEAGKGARLLIAWTLLVHPLCGMGHPEGSMAGRLYLAPLDHHDGDGQPDQVVHLDAIDPQKSRHLVIVLDGIPFDVLKEFRDAGRLRVFHRPAEVVPPYPVMTDLALEDVFAYMPCEGFEAKYFSRPKRRIAGGTGEYLAGRNEPFVRIISYRGATLDDALAYLDPRPMFYRELHEVKRRWDRREDNEAVMYMVSTAALGSREGKAGQLLALAECERLINQVLFETGGLAKVTLLADHGQSNVPCKPAGLDGFLRSRGWRLTDRPREKRDVALVRFGLVTCAAFGTPSPAALVDDLLASDAVELASYADGDTVVVRARGAAATISSADGKTFRYAPTQGDPLGLAELASGEVNGRDILKATVQSRHNYPDALYRLWR</sequence>
<evidence type="ECO:0008006" key="2">
    <source>
        <dbReference type="Google" id="ProtNLM"/>
    </source>
</evidence>
<feature type="non-terminal residue" evidence="1">
    <location>
        <position position="394"/>
    </location>
</feature>
<comment type="caution">
    <text evidence="1">The sequence shown here is derived from an EMBL/GenBank/DDBJ whole genome shotgun (WGS) entry which is preliminary data.</text>
</comment>
<reference evidence="1" key="1">
    <citation type="journal article" date="2015" name="Nature">
        <title>Complex archaea that bridge the gap between prokaryotes and eukaryotes.</title>
        <authorList>
            <person name="Spang A."/>
            <person name="Saw J.H."/>
            <person name="Jorgensen S.L."/>
            <person name="Zaremba-Niedzwiedzka K."/>
            <person name="Martijn J."/>
            <person name="Lind A.E."/>
            <person name="van Eijk R."/>
            <person name="Schleper C."/>
            <person name="Guy L."/>
            <person name="Ettema T.J."/>
        </authorList>
    </citation>
    <scope>NUCLEOTIDE SEQUENCE</scope>
</reference>
<dbReference type="EMBL" id="LAZR01043763">
    <property type="protein sequence ID" value="KKL06304.1"/>
    <property type="molecule type" value="Genomic_DNA"/>
</dbReference>
<proteinExistence type="predicted"/>
<protein>
    <recommendedName>
        <fullName evidence="2">PglZ domain-containing protein</fullName>
    </recommendedName>
</protein>
<evidence type="ECO:0000313" key="1">
    <source>
        <dbReference type="EMBL" id="KKL06304.1"/>
    </source>
</evidence>
<organism evidence="1">
    <name type="scientific">marine sediment metagenome</name>
    <dbReference type="NCBI Taxonomy" id="412755"/>
    <lineage>
        <taxon>unclassified sequences</taxon>
        <taxon>metagenomes</taxon>
        <taxon>ecological metagenomes</taxon>
    </lineage>
</organism>
<accession>A0A0F9A9W3</accession>
<gene>
    <name evidence="1" type="ORF">LCGC14_2597370</name>
</gene>
<dbReference type="AlphaFoldDB" id="A0A0F9A9W3"/>
<name>A0A0F9A9W3_9ZZZZ</name>